<sequence length="135" mass="15216">MIKRKVITVILATPISLMLIFGVFFGEWKNPLELVVMSGMISFLVAIPVLGYGVPVTFLSDYVTKKLRGKLRSFTAFLIHIFFGSVFGLLFPMNSHFPVLDYNVDAAIISALIVSLFFWITDEVLRKLNTIRIGK</sequence>
<protein>
    <recommendedName>
        <fullName evidence="4">Permease</fullName>
    </recommendedName>
</protein>
<keyword evidence="1" id="KW-0812">Transmembrane</keyword>
<comment type="caution">
    <text evidence="2">The sequence shown here is derived from an EMBL/GenBank/DDBJ whole genome shotgun (WGS) entry which is preliminary data.</text>
</comment>
<gene>
    <name evidence="2" type="ORF">JOC48_003983</name>
</gene>
<feature type="transmembrane region" description="Helical" evidence="1">
    <location>
        <begin position="71"/>
        <end position="91"/>
    </location>
</feature>
<evidence type="ECO:0000256" key="1">
    <source>
        <dbReference type="SAM" id="Phobius"/>
    </source>
</evidence>
<name>A0ABS2N6A4_9BACI</name>
<dbReference type="RefSeq" id="WP_204502066.1">
    <property type="nucleotide sequence ID" value="NZ_JAFBDR010000032.1"/>
</dbReference>
<evidence type="ECO:0008006" key="4">
    <source>
        <dbReference type="Google" id="ProtNLM"/>
    </source>
</evidence>
<keyword evidence="1" id="KW-0472">Membrane</keyword>
<feature type="transmembrane region" description="Helical" evidence="1">
    <location>
        <begin position="7"/>
        <end position="28"/>
    </location>
</feature>
<reference evidence="2 3" key="1">
    <citation type="submission" date="2021-01" db="EMBL/GenBank/DDBJ databases">
        <title>Genomic Encyclopedia of Type Strains, Phase IV (KMG-IV): sequencing the most valuable type-strain genomes for metagenomic binning, comparative biology and taxonomic classification.</title>
        <authorList>
            <person name="Goeker M."/>
        </authorList>
    </citation>
    <scope>NUCLEOTIDE SEQUENCE [LARGE SCALE GENOMIC DNA]</scope>
    <source>
        <strain evidence="2 3">DSM 23711</strain>
    </source>
</reference>
<feature type="transmembrane region" description="Helical" evidence="1">
    <location>
        <begin position="106"/>
        <end position="125"/>
    </location>
</feature>
<organism evidence="2 3">
    <name type="scientific">Aquibacillus albus</name>
    <dbReference type="NCBI Taxonomy" id="1168171"/>
    <lineage>
        <taxon>Bacteria</taxon>
        <taxon>Bacillati</taxon>
        <taxon>Bacillota</taxon>
        <taxon>Bacilli</taxon>
        <taxon>Bacillales</taxon>
        <taxon>Bacillaceae</taxon>
        <taxon>Aquibacillus</taxon>
    </lineage>
</organism>
<accession>A0ABS2N6A4</accession>
<evidence type="ECO:0000313" key="2">
    <source>
        <dbReference type="EMBL" id="MBM7573420.1"/>
    </source>
</evidence>
<dbReference type="Proteomes" id="UP001296943">
    <property type="component" value="Unassembled WGS sequence"/>
</dbReference>
<keyword evidence="3" id="KW-1185">Reference proteome</keyword>
<proteinExistence type="predicted"/>
<evidence type="ECO:0000313" key="3">
    <source>
        <dbReference type="Proteomes" id="UP001296943"/>
    </source>
</evidence>
<dbReference type="EMBL" id="JAFBDR010000032">
    <property type="protein sequence ID" value="MBM7573420.1"/>
    <property type="molecule type" value="Genomic_DNA"/>
</dbReference>
<feature type="transmembrane region" description="Helical" evidence="1">
    <location>
        <begin position="34"/>
        <end position="59"/>
    </location>
</feature>
<keyword evidence="1" id="KW-1133">Transmembrane helix</keyword>